<evidence type="ECO:0000313" key="2">
    <source>
        <dbReference type="EMBL" id="HIW01595.1"/>
    </source>
</evidence>
<name>A0A9D1TQC4_9BACT</name>
<dbReference type="SMART" id="SM00834">
    <property type="entry name" value="CxxC_CXXC_SSSS"/>
    <property type="match status" value="1"/>
</dbReference>
<evidence type="ECO:0000313" key="3">
    <source>
        <dbReference type="Proteomes" id="UP000886752"/>
    </source>
</evidence>
<feature type="domain" description="Putative regulatory protein FmdB zinc ribbon" evidence="1">
    <location>
        <begin position="1"/>
        <end position="40"/>
    </location>
</feature>
<dbReference type="Proteomes" id="UP000886752">
    <property type="component" value="Unassembled WGS sequence"/>
</dbReference>
<dbReference type="EMBL" id="DXHV01000083">
    <property type="protein sequence ID" value="HIW01595.1"/>
    <property type="molecule type" value="Genomic_DNA"/>
</dbReference>
<dbReference type="InterPro" id="IPR013429">
    <property type="entry name" value="Regulatory_FmdB_Zinc_ribbon"/>
</dbReference>
<comment type="caution">
    <text evidence="2">The sequence shown here is derived from an EMBL/GenBank/DDBJ whole genome shotgun (WGS) entry which is preliminary data.</text>
</comment>
<dbReference type="AlphaFoldDB" id="A0A9D1TQC4"/>
<reference evidence="2" key="1">
    <citation type="journal article" date="2021" name="PeerJ">
        <title>Extensive microbial diversity within the chicken gut microbiome revealed by metagenomics and culture.</title>
        <authorList>
            <person name="Gilroy R."/>
            <person name="Ravi A."/>
            <person name="Getino M."/>
            <person name="Pursley I."/>
            <person name="Horton D.L."/>
            <person name="Alikhan N.F."/>
            <person name="Baker D."/>
            <person name="Gharbi K."/>
            <person name="Hall N."/>
            <person name="Watson M."/>
            <person name="Adriaenssens E.M."/>
            <person name="Foster-Nyarko E."/>
            <person name="Jarju S."/>
            <person name="Secka A."/>
            <person name="Antonio M."/>
            <person name="Oren A."/>
            <person name="Chaudhuri R.R."/>
            <person name="La Ragione R."/>
            <person name="Hildebrand F."/>
            <person name="Pallen M.J."/>
        </authorList>
    </citation>
    <scope>NUCLEOTIDE SEQUENCE</scope>
    <source>
        <strain evidence="2">ChiHecec2B26-446</strain>
    </source>
</reference>
<organism evidence="2 3">
    <name type="scientific">Candidatus Desulfovibrio intestinipullorum</name>
    <dbReference type="NCBI Taxonomy" id="2838536"/>
    <lineage>
        <taxon>Bacteria</taxon>
        <taxon>Pseudomonadati</taxon>
        <taxon>Thermodesulfobacteriota</taxon>
        <taxon>Desulfovibrionia</taxon>
        <taxon>Desulfovibrionales</taxon>
        <taxon>Desulfovibrionaceae</taxon>
        <taxon>Desulfovibrio</taxon>
    </lineage>
</organism>
<proteinExistence type="predicted"/>
<accession>A0A9D1TQC4</accession>
<dbReference type="Gene3D" id="2.20.28.30">
    <property type="entry name" value="RNA polymerase ii, chain L"/>
    <property type="match status" value="1"/>
</dbReference>
<reference evidence="2" key="2">
    <citation type="submission" date="2021-04" db="EMBL/GenBank/DDBJ databases">
        <authorList>
            <person name="Gilroy R."/>
        </authorList>
    </citation>
    <scope>NUCLEOTIDE SEQUENCE</scope>
    <source>
        <strain evidence="2">ChiHecec2B26-446</strain>
    </source>
</reference>
<protein>
    <submittedName>
        <fullName evidence="2">Zinc ribbon domain-containing protein</fullName>
    </submittedName>
</protein>
<gene>
    <name evidence="2" type="ORF">H9894_10495</name>
</gene>
<dbReference type="NCBIfam" id="TIGR02605">
    <property type="entry name" value="CxxC_CxxC_SSSS"/>
    <property type="match status" value="1"/>
</dbReference>
<sequence length="76" mass="7689">MPMYEYHCHKCNEHFEELAAADETVSCPNCGSTDTERLMSACCCRTGSASADGGSSSGGSCGCAGCSGGHCATCGH</sequence>
<evidence type="ECO:0000259" key="1">
    <source>
        <dbReference type="SMART" id="SM00834"/>
    </source>
</evidence>
<dbReference type="Pfam" id="PF09723">
    <property type="entry name" value="Zn_ribbon_8"/>
    <property type="match status" value="1"/>
</dbReference>